<reference evidence="9 10" key="1">
    <citation type="submission" date="2016-10" db="EMBL/GenBank/DDBJ databases">
        <authorList>
            <person name="de Groot N.N."/>
        </authorList>
    </citation>
    <scope>NUCLEOTIDE SEQUENCE [LARGE SCALE GENOMIC DNA]</scope>
    <source>
        <strain evidence="9 10">CGMCC 1.7059</strain>
    </source>
</reference>
<dbReference type="SUPFAM" id="SSF81345">
    <property type="entry name" value="ABC transporter involved in vitamin B12 uptake, BtuC"/>
    <property type="match status" value="2"/>
</dbReference>
<name>A0A1H2ZUU7_9GAMM</name>
<evidence type="ECO:0000256" key="4">
    <source>
        <dbReference type="ARBA" id="ARBA00022475"/>
    </source>
</evidence>
<evidence type="ECO:0000256" key="3">
    <source>
        <dbReference type="ARBA" id="ARBA00022448"/>
    </source>
</evidence>
<feature type="transmembrane region" description="Helical" evidence="8">
    <location>
        <begin position="12"/>
        <end position="32"/>
    </location>
</feature>
<comment type="similarity">
    <text evidence="2">Belongs to the binding-protein-dependent transport system permease family. FecCD subfamily.</text>
</comment>
<dbReference type="NCBIfam" id="NF007866">
    <property type="entry name" value="PRK10577.1-2"/>
    <property type="match status" value="1"/>
</dbReference>
<comment type="subcellular location">
    <subcellularLocation>
        <location evidence="1">Cell membrane</location>
        <topology evidence="1">Multi-pass membrane protein</topology>
    </subcellularLocation>
</comment>
<feature type="transmembrane region" description="Helical" evidence="8">
    <location>
        <begin position="123"/>
        <end position="141"/>
    </location>
</feature>
<feature type="transmembrane region" description="Helical" evidence="8">
    <location>
        <begin position="457"/>
        <end position="475"/>
    </location>
</feature>
<proteinExistence type="inferred from homology"/>
<evidence type="ECO:0000256" key="5">
    <source>
        <dbReference type="ARBA" id="ARBA00022692"/>
    </source>
</evidence>
<feature type="transmembrane region" description="Helical" evidence="8">
    <location>
        <begin position="526"/>
        <end position="548"/>
    </location>
</feature>
<feature type="transmembrane region" description="Helical" evidence="8">
    <location>
        <begin position="251"/>
        <end position="269"/>
    </location>
</feature>
<accession>A0A1H2ZUU7</accession>
<feature type="transmembrane region" description="Helical" evidence="8">
    <location>
        <begin position="432"/>
        <end position="451"/>
    </location>
</feature>
<organism evidence="9 10">
    <name type="scientific">Marinobacter mobilis</name>
    <dbReference type="NCBI Taxonomy" id="488533"/>
    <lineage>
        <taxon>Bacteria</taxon>
        <taxon>Pseudomonadati</taxon>
        <taxon>Pseudomonadota</taxon>
        <taxon>Gammaproteobacteria</taxon>
        <taxon>Pseudomonadales</taxon>
        <taxon>Marinobacteraceae</taxon>
        <taxon>Marinobacter</taxon>
    </lineage>
</organism>
<dbReference type="Pfam" id="PF01032">
    <property type="entry name" value="FecCD"/>
    <property type="match status" value="2"/>
</dbReference>
<feature type="transmembrane region" description="Helical" evidence="8">
    <location>
        <begin position="281"/>
        <end position="299"/>
    </location>
</feature>
<gene>
    <name evidence="9" type="ORF">SAMN04487960_10774</name>
</gene>
<feature type="transmembrane region" description="Helical" evidence="8">
    <location>
        <begin position="148"/>
        <end position="169"/>
    </location>
</feature>
<keyword evidence="3" id="KW-0813">Transport</keyword>
<evidence type="ECO:0000256" key="6">
    <source>
        <dbReference type="ARBA" id="ARBA00022989"/>
    </source>
</evidence>
<feature type="transmembrane region" description="Helical" evidence="8">
    <location>
        <begin position="198"/>
        <end position="216"/>
    </location>
</feature>
<evidence type="ECO:0000256" key="2">
    <source>
        <dbReference type="ARBA" id="ARBA00007935"/>
    </source>
</evidence>
<evidence type="ECO:0000256" key="1">
    <source>
        <dbReference type="ARBA" id="ARBA00004651"/>
    </source>
</evidence>
<dbReference type="InterPro" id="IPR000522">
    <property type="entry name" value="ABC_transptr_permease_BtuC"/>
</dbReference>
<dbReference type="OrthoDB" id="9811721at2"/>
<feature type="transmembrane region" description="Helical" evidence="8">
    <location>
        <begin position="228"/>
        <end position="245"/>
    </location>
</feature>
<keyword evidence="6 8" id="KW-1133">Transmembrane helix</keyword>
<protein>
    <submittedName>
        <fullName evidence="9">Iron complex transport system permease protein</fullName>
    </submittedName>
</protein>
<feature type="transmembrane region" description="Helical" evidence="8">
    <location>
        <begin position="94"/>
        <end position="117"/>
    </location>
</feature>
<keyword evidence="7 8" id="KW-0472">Membrane</keyword>
<dbReference type="CDD" id="cd06550">
    <property type="entry name" value="TM_ABC_iron-siderophores_like"/>
    <property type="match status" value="2"/>
</dbReference>
<sequence length="669" mass="70159">MSAELTTRSLRLPANTALIWTLGLFAITWPWVGKLPLPTLLAAIVTPDTDHFDQIMIHYAWAPRLAMAILIGAGLGLAGAVLQQILRNPLASPTTLGVESGAQLAIAASSLYFPSLLAPSPDITAVSGGVLGTGLVIALTWRLGFSPVTVILAGMVVSFVLGAVNYALLLLNGEFLGHLFIWGAGSLVQNDWSQFQTLWPRVVGLALAMVLLMRPLQLLQLGAGSARALGARVIALRLLALALVILMTACVVSRVGVVAFIGLAAPALARMLGARTLQQHLFWSTLLGAGLLLLADAFAQLATQWIGGSLIPTGTTTALIGGPMLLLALRGMHNNHHSPTHSSEPATLALKRRSLWFPATITLTLLAAVVVLSLSWSPSLQGWQWKSLSAWPELWNWRGPRLIASVTAGMILGVAGTLIQRLTGNVMASPELLGISGGAALAMVALSLSGMSVGRSGQLVAGAIGAGLVLTLLFLISRRHRFSGHQLLLGGVAIYVFMDAGIRLVLSSGDTESMKLLNWLSGSTWLVTASEAWALVVMAAVLIAAALLCSRLLTILPLGEGSAQALGVQVPVARVTLLLLAALLTAAATIVIGPLSFVGLMAPHMARMLGQQSVVRQLLLAALVGATLLAAADYLSRVILFPNQLPAGILAAVIGGFYFFWGLSRHAQR</sequence>
<keyword evidence="4" id="KW-1003">Cell membrane</keyword>
<feature type="transmembrane region" description="Helical" evidence="8">
    <location>
        <begin position="305"/>
        <end position="329"/>
    </location>
</feature>
<feature type="transmembrane region" description="Helical" evidence="8">
    <location>
        <begin position="614"/>
        <end position="632"/>
    </location>
</feature>
<evidence type="ECO:0000313" key="10">
    <source>
        <dbReference type="Proteomes" id="UP000199675"/>
    </source>
</evidence>
<feature type="transmembrane region" description="Helical" evidence="8">
    <location>
        <begin position="644"/>
        <end position="663"/>
    </location>
</feature>
<feature type="transmembrane region" description="Helical" evidence="8">
    <location>
        <begin position="578"/>
        <end position="602"/>
    </location>
</feature>
<dbReference type="PANTHER" id="PTHR30472:SF37">
    <property type="entry name" value="FE(3+) DICITRATE TRANSPORT SYSTEM PERMEASE PROTEIN FECD-RELATED"/>
    <property type="match status" value="1"/>
</dbReference>
<dbReference type="PANTHER" id="PTHR30472">
    <property type="entry name" value="FERRIC ENTEROBACTIN TRANSPORT SYSTEM PERMEASE PROTEIN"/>
    <property type="match status" value="1"/>
</dbReference>
<dbReference type="EMBL" id="FNNE01000007">
    <property type="protein sequence ID" value="SDX21067.1"/>
    <property type="molecule type" value="Genomic_DNA"/>
</dbReference>
<evidence type="ECO:0000256" key="7">
    <source>
        <dbReference type="ARBA" id="ARBA00023136"/>
    </source>
</evidence>
<keyword evidence="10" id="KW-1185">Reference proteome</keyword>
<feature type="transmembrane region" description="Helical" evidence="8">
    <location>
        <begin position="355"/>
        <end position="376"/>
    </location>
</feature>
<feature type="transmembrane region" description="Helical" evidence="8">
    <location>
        <begin position="402"/>
        <end position="420"/>
    </location>
</feature>
<dbReference type="GO" id="GO:0022857">
    <property type="term" value="F:transmembrane transporter activity"/>
    <property type="evidence" value="ECO:0007669"/>
    <property type="project" value="InterPro"/>
</dbReference>
<evidence type="ECO:0000256" key="8">
    <source>
        <dbReference type="SAM" id="Phobius"/>
    </source>
</evidence>
<keyword evidence="5 8" id="KW-0812">Transmembrane</keyword>
<dbReference type="GO" id="GO:0005886">
    <property type="term" value="C:plasma membrane"/>
    <property type="evidence" value="ECO:0007669"/>
    <property type="project" value="UniProtKB-SubCell"/>
</dbReference>
<dbReference type="AlphaFoldDB" id="A0A1H2ZUU7"/>
<dbReference type="Gene3D" id="1.10.3470.10">
    <property type="entry name" value="ABC transporter involved in vitamin B12 uptake, BtuC"/>
    <property type="match status" value="2"/>
</dbReference>
<evidence type="ECO:0000313" key="9">
    <source>
        <dbReference type="EMBL" id="SDX21067.1"/>
    </source>
</evidence>
<dbReference type="InterPro" id="IPR037294">
    <property type="entry name" value="ABC_BtuC-like"/>
</dbReference>
<feature type="transmembrane region" description="Helical" evidence="8">
    <location>
        <begin position="61"/>
        <end position="82"/>
    </location>
</feature>
<dbReference type="Proteomes" id="UP000199675">
    <property type="component" value="Unassembled WGS sequence"/>
</dbReference>
<dbReference type="RefSeq" id="WP_091814338.1">
    <property type="nucleotide sequence ID" value="NZ_FNNE01000007.1"/>
</dbReference>
<dbReference type="GO" id="GO:0033214">
    <property type="term" value="P:siderophore-iron import into cell"/>
    <property type="evidence" value="ECO:0007669"/>
    <property type="project" value="TreeGrafter"/>
</dbReference>
<dbReference type="STRING" id="488533.SAMN04487960_10774"/>